<feature type="transmembrane region" description="Helical" evidence="1">
    <location>
        <begin position="150"/>
        <end position="169"/>
    </location>
</feature>
<dbReference type="OrthoDB" id="142253at2157"/>
<sequence>MIPIETLAILFGISSALSWGAGDFAGGYASRRTGAYIVVLVTQITGLIIFPLLALVFSESLPPMVDLMWGALAGFFGAAGLIALYQGMSRGMISITATLAAVIGVIIPVMYSALNEGIPSLFKILGFIFALVGIWSIVRRNTGSGLKAKDLEYPLLAGMLYGLFFISIDNFSSNAIYWPLTVSRIPAMILLTGFIMSKKKISRPGTGSIALAILAGIFNTGGAVLFALASGAGRLDIATILSSLSPVVTVLLACILLKEQLAIRQWAGVMASMIAIVLISV</sequence>
<dbReference type="InterPro" id="IPR000620">
    <property type="entry name" value="EamA_dom"/>
</dbReference>
<dbReference type="EMBL" id="FOUJ01000001">
    <property type="protein sequence ID" value="SFM26166.1"/>
    <property type="molecule type" value="Genomic_DNA"/>
</dbReference>
<dbReference type="Gene3D" id="1.10.3730.20">
    <property type="match status" value="1"/>
</dbReference>
<feature type="transmembrane region" description="Helical" evidence="1">
    <location>
        <begin position="67"/>
        <end position="85"/>
    </location>
</feature>
<keyword evidence="1" id="KW-0812">Transmembrane</keyword>
<keyword evidence="1" id="KW-0472">Membrane</keyword>
<organism evidence="3 4">
    <name type="scientific">Methanolobus profundi</name>
    <dbReference type="NCBI Taxonomy" id="487685"/>
    <lineage>
        <taxon>Archaea</taxon>
        <taxon>Methanobacteriati</taxon>
        <taxon>Methanobacteriota</taxon>
        <taxon>Stenosarchaea group</taxon>
        <taxon>Methanomicrobia</taxon>
        <taxon>Methanosarcinales</taxon>
        <taxon>Methanosarcinaceae</taxon>
        <taxon>Methanolobus</taxon>
    </lineage>
</organism>
<dbReference type="GO" id="GO:0016020">
    <property type="term" value="C:membrane"/>
    <property type="evidence" value="ECO:0007669"/>
    <property type="project" value="InterPro"/>
</dbReference>
<dbReference type="RefSeq" id="WP_091932962.1">
    <property type="nucleotide sequence ID" value="NZ_FOUJ01000001.1"/>
</dbReference>
<feature type="transmembrane region" description="Helical" evidence="1">
    <location>
        <begin position="175"/>
        <end position="197"/>
    </location>
</feature>
<dbReference type="PANTHER" id="PTHR22911:SF137">
    <property type="entry name" value="SOLUTE CARRIER FAMILY 35 MEMBER G2-RELATED"/>
    <property type="match status" value="1"/>
</dbReference>
<feature type="transmembrane region" description="Helical" evidence="1">
    <location>
        <begin position="120"/>
        <end position="138"/>
    </location>
</feature>
<keyword evidence="1" id="KW-1133">Transmembrane helix</keyword>
<feature type="transmembrane region" description="Helical" evidence="1">
    <location>
        <begin position="92"/>
        <end position="114"/>
    </location>
</feature>
<keyword evidence="4" id="KW-1185">Reference proteome</keyword>
<dbReference type="Proteomes" id="UP000198535">
    <property type="component" value="Unassembled WGS sequence"/>
</dbReference>
<feature type="transmembrane region" description="Helical" evidence="1">
    <location>
        <begin position="209"/>
        <end position="231"/>
    </location>
</feature>
<feature type="transmembrane region" description="Helical" evidence="1">
    <location>
        <begin position="6"/>
        <end position="28"/>
    </location>
</feature>
<evidence type="ECO:0000256" key="1">
    <source>
        <dbReference type="SAM" id="Phobius"/>
    </source>
</evidence>
<accession>A0A1I4PF69</accession>
<dbReference type="SUPFAM" id="SSF103481">
    <property type="entry name" value="Multidrug resistance efflux transporter EmrE"/>
    <property type="match status" value="1"/>
</dbReference>
<evidence type="ECO:0000259" key="2">
    <source>
        <dbReference type="Pfam" id="PF00892"/>
    </source>
</evidence>
<evidence type="ECO:0000313" key="3">
    <source>
        <dbReference type="EMBL" id="SFM26166.1"/>
    </source>
</evidence>
<evidence type="ECO:0000313" key="4">
    <source>
        <dbReference type="Proteomes" id="UP000198535"/>
    </source>
</evidence>
<dbReference type="AlphaFoldDB" id="A0A1I4PF69"/>
<feature type="transmembrane region" description="Helical" evidence="1">
    <location>
        <begin position="237"/>
        <end position="256"/>
    </location>
</feature>
<gene>
    <name evidence="3" type="ORF">SAMN04488696_0608</name>
</gene>
<feature type="domain" description="EamA" evidence="2">
    <location>
        <begin position="155"/>
        <end position="280"/>
    </location>
</feature>
<feature type="transmembrane region" description="Helical" evidence="1">
    <location>
        <begin position="35"/>
        <end position="55"/>
    </location>
</feature>
<protein>
    <submittedName>
        <fullName evidence="3">Uncharacterized membrane protein</fullName>
    </submittedName>
</protein>
<name>A0A1I4PF69_9EURY</name>
<dbReference type="InterPro" id="IPR037185">
    <property type="entry name" value="EmrE-like"/>
</dbReference>
<proteinExistence type="predicted"/>
<reference evidence="4" key="1">
    <citation type="submission" date="2016-10" db="EMBL/GenBank/DDBJ databases">
        <authorList>
            <person name="Varghese N."/>
            <person name="Submissions S."/>
        </authorList>
    </citation>
    <scope>NUCLEOTIDE SEQUENCE [LARGE SCALE GENOMIC DNA]</scope>
    <source>
        <strain evidence="4">Mob M</strain>
    </source>
</reference>
<feature type="domain" description="EamA" evidence="2">
    <location>
        <begin position="7"/>
        <end position="138"/>
    </location>
</feature>
<dbReference type="PANTHER" id="PTHR22911">
    <property type="entry name" value="ACYL-MALONYL CONDENSING ENZYME-RELATED"/>
    <property type="match status" value="1"/>
</dbReference>
<dbReference type="Pfam" id="PF00892">
    <property type="entry name" value="EamA"/>
    <property type="match status" value="2"/>
</dbReference>